<gene>
    <name evidence="11" type="primary">malQ</name>
    <name evidence="11" type="ORF">HHT355_1842</name>
</gene>
<protein>
    <recommendedName>
        <fullName evidence="4 10">4-alpha-glucanotransferase</fullName>
        <ecNumber evidence="3 10">2.4.1.25</ecNumber>
    </recommendedName>
    <alternativeName>
        <fullName evidence="8 10">Amylomaltase</fullName>
    </alternativeName>
    <alternativeName>
        <fullName evidence="9 10">Disproportionating enzyme</fullName>
    </alternativeName>
</protein>
<keyword evidence="12" id="KW-1185">Reference proteome</keyword>
<evidence type="ECO:0000313" key="11">
    <source>
        <dbReference type="EMBL" id="CRZ35042.1"/>
    </source>
</evidence>
<dbReference type="PANTHER" id="PTHR32438">
    <property type="entry name" value="4-ALPHA-GLUCANOTRANSFERASE DPE1, CHLOROPLASTIC/AMYLOPLASTIC"/>
    <property type="match status" value="1"/>
</dbReference>
<organism evidence="11 12">
    <name type="scientific">Herbinix hemicellulosilytica</name>
    <dbReference type="NCBI Taxonomy" id="1564487"/>
    <lineage>
        <taxon>Bacteria</taxon>
        <taxon>Bacillati</taxon>
        <taxon>Bacillota</taxon>
        <taxon>Clostridia</taxon>
        <taxon>Lachnospirales</taxon>
        <taxon>Lachnospiraceae</taxon>
        <taxon>Herbinix</taxon>
    </lineage>
</organism>
<dbReference type="Proteomes" id="UP000236497">
    <property type="component" value="Unassembled WGS sequence"/>
</dbReference>
<evidence type="ECO:0000256" key="1">
    <source>
        <dbReference type="ARBA" id="ARBA00000439"/>
    </source>
</evidence>
<dbReference type="RefSeq" id="WP_103203142.1">
    <property type="nucleotide sequence ID" value="NZ_CVTD020000018.1"/>
</dbReference>
<dbReference type="InterPro" id="IPR017853">
    <property type="entry name" value="GH"/>
</dbReference>
<dbReference type="SUPFAM" id="SSF51445">
    <property type="entry name" value="(Trans)glycosidases"/>
    <property type="match status" value="1"/>
</dbReference>
<evidence type="ECO:0000256" key="4">
    <source>
        <dbReference type="ARBA" id="ARBA00020295"/>
    </source>
</evidence>
<dbReference type="NCBIfam" id="TIGR00217">
    <property type="entry name" value="malQ"/>
    <property type="match status" value="1"/>
</dbReference>
<dbReference type="EC" id="2.4.1.25" evidence="3 10"/>
<dbReference type="GO" id="GO:0005975">
    <property type="term" value="P:carbohydrate metabolic process"/>
    <property type="evidence" value="ECO:0007669"/>
    <property type="project" value="InterPro"/>
</dbReference>
<evidence type="ECO:0000256" key="8">
    <source>
        <dbReference type="ARBA" id="ARBA00031423"/>
    </source>
</evidence>
<keyword evidence="5 10" id="KW-0328">Glycosyltransferase</keyword>
<evidence type="ECO:0000256" key="3">
    <source>
        <dbReference type="ARBA" id="ARBA00012560"/>
    </source>
</evidence>
<accession>A0A0H5SHS4</accession>
<dbReference type="EMBL" id="CVTD020000018">
    <property type="protein sequence ID" value="CRZ35042.1"/>
    <property type="molecule type" value="Genomic_DNA"/>
</dbReference>
<dbReference type="GO" id="GO:0004134">
    <property type="term" value="F:4-alpha-glucanotransferase activity"/>
    <property type="evidence" value="ECO:0007669"/>
    <property type="project" value="UniProtKB-EC"/>
</dbReference>
<dbReference type="OrthoDB" id="9811841at2"/>
<evidence type="ECO:0000256" key="9">
    <source>
        <dbReference type="ARBA" id="ARBA00031501"/>
    </source>
</evidence>
<name>A0A0H5SHS4_HERHM</name>
<evidence type="ECO:0000256" key="6">
    <source>
        <dbReference type="ARBA" id="ARBA00022679"/>
    </source>
</evidence>
<dbReference type="NCBIfam" id="NF011080">
    <property type="entry name" value="PRK14508.1-3"/>
    <property type="match status" value="1"/>
</dbReference>
<evidence type="ECO:0000256" key="2">
    <source>
        <dbReference type="ARBA" id="ARBA00005684"/>
    </source>
</evidence>
<evidence type="ECO:0000256" key="5">
    <source>
        <dbReference type="ARBA" id="ARBA00022676"/>
    </source>
</evidence>
<evidence type="ECO:0000256" key="10">
    <source>
        <dbReference type="RuleBase" id="RU361207"/>
    </source>
</evidence>
<dbReference type="AlphaFoldDB" id="A0A0H5SHS4"/>
<dbReference type="PANTHER" id="PTHR32438:SF5">
    <property type="entry name" value="4-ALPHA-GLUCANOTRANSFERASE DPE1, CHLOROPLASTIC_AMYLOPLASTIC"/>
    <property type="match status" value="1"/>
</dbReference>
<dbReference type="Gene3D" id="3.20.20.80">
    <property type="entry name" value="Glycosidases"/>
    <property type="match status" value="1"/>
</dbReference>
<evidence type="ECO:0000313" key="12">
    <source>
        <dbReference type="Proteomes" id="UP000236497"/>
    </source>
</evidence>
<dbReference type="Pfam" id="PF02446">
    <property type="entry name" value="Glyco_hydro_77"/>
    <property type="match status" value="1"/>
</dbReference>
<proteinExistence type="inferred from homology"/>
<keyword evidence="6 10" id="KW-0808">Transferase</keyword>
<keyword evidence="7 10" id="KW-0119">Carbohydrate metabolism</keyword>
<comment type="similarity">
    <text evidence="2 10">Belongs to the disproportionating enzyme family.</text>
</comment>
<dbReference type="InterPro" id="IPR003385">
    <property type="entry name" value="Glyco_hydro_77"/>
</dbReference>
<evidence type="ECO:0000256" key="7">
    <source>
        <dbReference type="ARBA" id="ARBA00023277"/>
    </source>
</evidence>
<comment type="catalytic activity">
    <reaction evidence="1 10">
        <text>Transfers a segment of a (1-&gt;4)-alpha-D-glucan to a new position in an acceptor, which may be glucose or a (1-&gt;4)-alpha-D-glucan.</text>
        <dbReference type="EC" id="2.4.1.25"/>
    </reaction>
</comment>
<sequence>MRASGILLPVASLPSKYGIGAFSKSAYKFIDQLRMAGQKYWQILPIGPTGFGDSPYQLFSTFAGNPYFIDLEKLTEEGLLTTEECEECDFGDDPRYIDYGKLYKYRFALLRKAYQRSNIDKNIKFYEFASENAYWLDDYALYMAIKDHFGGKSFIEWEEDIRLRKPEGLKKYKEKLKDDIEYHKFIQFLFSSQWSSLKTYANNNGIKIIGDIPIYVAFDSADTWANPELFQLDEDCNPIAVAGCPPDAFAPTGQLWGNPLYNWGYHKKTGYEWWIKRIAYSFKLYDVVRIDHFKGFDEYYSIPFGEKTAVNGHWEKGPGYDFFEALERQLGKLNIIAEDLGFITESTRKLLEKTRYPGMKVLEFAFDSREESDYLPHNYDRNCVVYTGTHDNDTIKGWFSSIPQEDRNYALRYLNNDGKNPDNIHWDFIRLAMQSVADICIIPIQDYLGLGSEGRINIPSTVGSNWRWRLLEGEITDELLMKIKEITLLYGRR</sequence>
<reference evidence="11 12" key="1">
    <citation type="submission" date="2015-06" db="EMBL/GenBank/DDBJ databases">
        <authorList>
            <person name="Wibberg Daniel"/>
        </authorList>
    </citation>
    <scope>NUCLEOTIDE SEQUENCE [LARGE SCALE GENOMIC DNA]</scope>
    <source>
        <strain evidence="11 12">T3/55T</strain>
    </source>
</reference>